<reference evidence="2 3" key="1">
    <citation type="journal article" date="2006" name="Nat. Biotechnol.">
        <title>Complete genome of the mutualistic, N2-fixing grass endophyte Azoarcus sp. strain BH72.</title>
        <authorList>
            <person name="Krause A."/>
            <person name="Ramakumar A."/>
            <person name="Bartels D."/>
            <person name="Battistoni F."/>
            <person name="Bekel T."/>
            <person name="Boch J."/>
            <person name="Boehm M."/>
            <person name="Friedrich F."/>
            <person name="Hurek T."/>
            <person name="Krause L."/>
            <person name="Linke B."/>
            <person name="McHardy A.C."/>
            <person name="Sarkar A."/>
            <person name="Schneiker S."/>
            <person name="Syed A.A."/>
            <person name="Thauer R."/>
            <person name="Vorhoelter F.-J."/>
            <person name="Weidner S."/>
            <person name="Puehler A."/>
            <person name="Reinhold-Hurek B."/>
            <person name="Kaiser O."/>
            <person name="Goesmann A."/>
        </authorList>
    </citation>
    <scope>NUCLEOTIDE SEQUENCE [LARGE SCALE GENOMIC DNA]</scope>
    <source>
        <strain evidence="2 3">BH72</strain>
    </source>
</reference>
<dbReference type="PROSITE" id="PS51833">
    <property type="entry name" value="HDOD"/>
    <property type="match status" value="1"/>
</dbReference>
<evidence type="ECO:0000259" key="1">
    <source>
        <dbReference type="PROSITE" id="PS51833"/>
    </source>
</evidence>
<proteinExistence type="predicted"/>
<dbReference type="STRING" id="62928.azo2779"/>
<dbReference type="Gene3D" id="1.10.3210.10">
    <property type="entry name" value="Hypothetical protein af1432"/>
    <property type="match status" value="1"/>
</dbReference>
<protein>
    <recommendedName>
        <fullName evidence="1">HDOD domain-containing protein</fullName>
    </recommendedName>
</protein>
<dbReference type="KEGG" id="aoa:dqs_2914"/>
<accession>A1K990</accession>
<gene>
    <name evidence="2" type="ordered locus">azo2779</name>
</gene>
<evidence type="ECO:0000313" key="3">
    <source>
        <dbReference type="Proteomes" id="UP000002588"/>
    </source>
</evidence>
<organism evidence="2 3">
    <name type="scientific">Azoarcus sp. (strain BH72)</name>
    <dbReference type="NCBI Taxonomy" id="418699"/>
    <lineage>
        <taxon>Bacteria</taxon>
        <taxon>Pseudomonadati</taxon>
        <taxon>Pseudomonadota</taxon>
        <taxon>Betaproteobacteria</taxon>
        <taxon>Rhodocyclales</taxon>
        <taxon>Zoogloeaceae</taxon>
        <taxon>Azoarcus</taxon>
    </lineage>
</organism>
<dbReference type="SUPFAM" id="SSF109604">
    <property type="entry name" value="HD-domain/PDEase-like"/>
    <property type="match status" value="1"/>
</dbReference>
<dbReference type="HOGENOM" id="CLU_048246_2_1_4"/>
<evidence type="ECO:0000313" key="2">
    <source>
        <dbReference type="EMBL" id="CAL95395.1"/>
    </source>
</evidence>
<keyword evidence="3" id="KW-1185">Reference proteome</keyword>
<dbReference type="OrthoDB" id="9784953at2"/>
<dbReference type="EMBL" id="AM406670">
    <property type="protein sequence ID" value="CAL95395.1"/>
    <property type="molecule type" value="Genomic_DNA"/>
</dbReference>
<dbReference type="KEGG" id="azo:azo2779"/>
<sequence length="286" mass="31194">MRTIDESRLEEALKGVSIPSCPAILTELLAELRKPQANGKRVAQLISQDVGLAAMVVKSANSPLFGSARQIASVADAIKLLGFSTVSNLVCEGLLRSTIGTQDASLERFWDSSVHTASVMAELAGRLGGAPRDTAYTFGLFRDCGIPLLVQRFPGYKKVLGTANEKTDQVFTAIEDEALSTNHAVLGYFLARSWGLTDVVSQGILCHHDYSLLEDPAGLDSASRSLIALNVLAEHIVSHYLRVRQDMEWIKAGERVAAYFGMPLADLEDLAEDLLYQLDERRNQES</sequence>
<feature type="domain" description="HDOD" evidence="1">
    <location>
        <begin position="18"/>
        <end position="210"/>
    </location>
</feature>
<name>A1K990_AZOSB</name>
<dbReference type="InterPro" id="IPR052340">
    <property type="entry name" value="RNase_Y/CdgJ"/>
</dbReference>
<dbReference type="eggNOG" id="COG1639">
    <property type="taxonomic scope" value="Bacteria"/>
</dbReference>
<dbReference type="Proteomes" id="UP000002588">
    <property type="component" value="Chromosome"/>
</dbReference>
<dbReference type="RefSeq" id="WP_011766505.1">
    <property type="nucleotide sequence ID" value="NC_008702.1"/>
</dbReference>
<dbReference type="PANTHER" id="PTHR33525:SF6">
    <property type="entry name" value="HDOD DOMAIN-CONTAINING PROTEIN"/>
    <property type="match status" value="1"/>
</dbReference>
<dbReference type="InterPro" id="IPR013976">
    <property type="entry name" value="HDOD"/>
</dbReference>
<dbReference type="PANTHER" id="PTHR33525">
    <property type="match status" value="1"/>
</dbReference>
<dbReference type="AlphaFoldDB" id="A1K990"/>
<dbReference type="Pfam" id="PF08668">
    <property type="entry name" value="HDOD"/>
    <property type="match status" value="1"/>
</dbReference>